<keyword evidence="3" id="KW-1185">Reference proteome</keyword>
<dbReference type="Proteomes" id="UP000012960">
    <property type="component" value="Unplaced"/>
</dbReference>
<evidence type="ECO:0000313" key="1">
    <source>
        <dbReference type="EMBL" id="CAG1853663.1"/>
    </source>
</evidence>
<proteinExistence type="predicted"/>
<evidence type="ECO:0000313" key="3">
    <source>
        <dbReference type="Proteomes" id="UP000012960"/>
    </source>
</evidence>
<evidence type="ECO:0000313" key="2">
    <source>
        <dbReference type="EnsemblPlants" id="Ma10_p15970.1"/>
    </source>
</evidence>
<gene>
    <name evidence="1" type="ORF">GSMUA_318890.1</name>
</gene>
<reference evidence="1" key="1">
    <citation type="submission" date="2021-03" db="EMBL/GenBank/DDBJ databases">
        <authorList>
            <consortium name="Genoscope - CEA"/>
            <person name="William W."/>
        </authorList>
    </citation>
    <scope>NUCLEOTIDE SEQUENCE</scope>
    <source>
        <strain evidence="1">Doubled-haploid Pahang</strain>
    </source>
</reference>
<reference evidence="2" key="2">
    <citation type="submission" date="2021-05" db="UniProtKB">
        <authorList>
            <consortium name="EnsemblPlants"/>
        </authorList>
    </citation>
    <scope>IDENTIFICATION</scope>
    <source>
        <strain evidence="2">subsp. malaccensis</strain>
    </source>
</reference>
<protein>
    <submittedName>
        <fullName evidence="1">(wild Malaysian banana) hypothetical protein</fullName>
    </submittedName>
</protein>
<accession>A0A804KWQ8</accession>
<dbReference type="EnsemblPlants" id="Ma10_t15970.1">
    <property type="protein sequence ID" value="Ma10_p15970.1"/>
    <property type="gene ID" value="Ma10_g15970"/>
</dbReference>
<dbReference type="InParanoid" id="A0A804KWQ8"/>
<dbReference type="Gramene" id="Ma10_t15970.1">
    <property type="protein sequence ID" value="Ma10_p15970.1"/>
    <property type="gene ID" value="Ma10_g15970"/>
</dbReference>
<dbReference type="AlphaFoldDB" id="A0A804KWQ8"/>
<organism evidence="2 3">
    <name type="scientific">Musa acuminata subsp. malaccensis</name>
    <name type="common">Wild banana</name>
    <name type="synonym">Musa malaccensis</name>
    <dbReference type="NCBI Taxonomy" id="214687"/>
    <lineage>
        <taxon>Eukaryota</taxon>
        <taxon>Viridiplantae</taxon>
        <taxon>Streptophyta</taxon>
        <taxon>Embryophyta</taxon>
        <taxon>Tracheophyta</taxon>
        <taxon>Spermatophyta</taxon>
        <taxon>Magnoliopsida</taxon>
        <taxon>Liliopsida</taxon>
        <taxon>Zingiberales</taxon>
        <taxon>Musaceae</taxon>
        <taxon>Musa</taxon>
    </lineage>
</organism>
<dbReference type="EMBL" id="HG996476">
    <property type="protein sequence ID" value="CAG1853663.1"/>
    <property type="molecule type" value="Genomic_DNA"/>
</dbReference>
<sequence>MRGHVELHCVACRWEHTPLKIQMIPRIMHFSFFFFGSVQHKVLQLFIFSRIASIFSLGSLFPILWVILEIFNLNLILSIVLLP</sequence>
<name>A0A804KWQ8_MUSAM</name>